<dbReference type="EMBL" id="GISG01204474">
    <property type="protein sequence ID" value="MBA4659599.1"/>
    <property type="molecule type" value="Transcribed_RNA"/>
</dbReference>
<reference evidence="1" key="2">
    <citation type="submission" date="2020-07" db="EMBL/GenBank/DDBJ databases">
        <authorList>
            <person name="Vera ALvarez R."/>
            <person name="Arias-Moreno D.M."/>
            <person name="Jimenez-Jacinto V."/>
            <person name="Jimenez-Bremont J.F."/>
            <person name="Swaminathan K."/>
            <person name="Moose S.P."/>
            <person name="Guerrero-Gonzalez M.L."/>
            <person name="Marino-Ramirez L."/>
            <person name="Landsman D."/>
            <person name="Rodriguez-Kessler M."/>
            <person name="Delgado-Sanchez P."/>
        </authorList>
    </citation>
    <scope>NUCLEOTIDE SEQUENCE</scope>
    <source>
        <tissue evidence="1">Cladode</tissue>
    </source>
</reference>
<evidence type="ECO:0000313" key="1">
    <source>
        <dbReference type="EMBL" id="MBA4659599.1"/>
    </source>
</evidence>
<protein>
    <submittedName>
        <fullName evidence="1">Uncharacterized protein</fullName>
    </submittedName>
</protein>
<reference evidence="1" key="1">
    <citation type="journal article" date="2013" name="J. Plant Res.">
        <title>Effect of fungi and light on seed germination of three Opuntia species from semiarid lands of central Mexico.</title>
        <authorList>
            <person name="Delgado-Sanchez P."/>
            <person name="Jimenez-Bremont J.F."/>
            <person name="Guerrero-Gonzalez Mde L."/>
            <person name="Flores J."/>
        </authorList>
    </citation>
    <scope>NUCLEOTIDE SEQUENCE</scope>
    <source>
        <tissue evidence="1">Cladode</tissue>
    </source>
</reference>
<dbReference type="AlphaFoldDB" id="A0A7C9A542"/>
<organism evidence="1">
    <name type="scientific">Opuntia streptacantha</name>
    <name type="common">Prickly pear cactus</name>
    <name type="synonym">Opuntia cardona</name>
    <dbReference type="NCBI Taxonomy" id="393608"/>
    <lineage>
        <taxon>Eukaryota</taxon>
        <taxon>Viridiplantae</taxon>
        <taxon>Streptophyta</taxon>
        <taxon>Embryophyta</taxon>
        <taxon>Tracheophyta</taxon>
        <taxon>Spermatophyta</taxon>
        <taxon>Magnoliopsida</taxon>
        <taxon>eudicotyledons</taxon>
        <taxon>Gunneridae</taxon>
        <taxon>Pentapetalae</taxon>
        <taxon>Caryophyllales</taxon>
        <taxon>Cactineae</taxon>
        <taxon>Cactaceae</taxon>
        <taxon>Opuntioideae</taxon>
        <taxon>Opuntia</taxon>
    </lineage>
</organism>
<accession>A0A7C9A542</accession>
<sequence>MCWNKRSWFLREPNLCRGRAFLRKAWDGSLCCCSGANYRCWGCPNGQIWKKTTYHYLGHGNISRLLLHSHWLLIQELWSLSRMGAYFGCRRCLDLYISIFHRIWWCPLGYNV</sequence>
<name>A0A7C9A542_OPUST</name>
<proteinExistence type="predicted"/>